<sequence length="170" mass="18064">MTMNSLKDVYHDQLQDMWSANKQSLDIVTALGRTAHDKDLSKALIAGANGINDGMEKIAEICNQHGISPDGEHCKGMQGLAAEAKAHVLDADFGSDKVRDAVIVTQYQRMVHYAIAGYGCLVAFANRLDQDGDGAVLQTCLDLTYDGDRTMTALATAGVSQAGNSGSCRG</sequence>
<dbReference type="RefSeq" id="WP_137192078.1">
    <property type="nucleotide sequence ID" value="NZ_CP039964.1"/>
</dbReference>
<dbReference type="InterPro" id="IPR012347">
    <property type="entry name" value="Ferritin-like"/>
</dbReference>
<dbReference type="AlphaFoldDB" id="A0A4V1E0E9"/>
<dbReference type="PANTHER" id="PTHR30565">
    <property type="entry name" value="PROTEIN YCIF"/>
    <property type="match status" value="1"/>
</dbReference>
<name>A0A4V1E0E9_9RHOB</name>
<accession>A0A4V1E0E9</accession>
<proteinExistence type="predicted"/>
<dbReference type="EMBL" id="CP039964">
    <property type="protein sequence ID" value="QCO54394.1"/>
    <property type="molecule type" value="Genomic_DNA"/>
</dbReference>
<dbReference type="SUPFAM" id="SSF47240">
    <property type="entry name" value="Ferritin-like"/>
    <property type="match status" value="1"/>
</dbReference>
<dbReference type="InterPro" id="IPR047114">
    <property type="entry name" value="YciF"/>
</dbReference>
<gene>
    <name evidence="1" type="ORF">EOK75_00220</name>
</gene>
<dbReference type="InterPro" id="IPR010287">
    <property type="entry name" value="DUF892_YciF-like"/>
</dbReference>
<organism evidence="1 2">
    <name type="scientific">Pseudorhodobacter turbinis</name>
    <dbReference type="NCBI Taxonomy" id="2500533"/>
    <lineage>
        <taxon>Bacteria</taxon>
        <taxon>Pseudomonadati</taxon>
        <taxon>Pseudomonadota</taxon>
        <taxon>Alphaproteobacteria</taxon>
        <taxon>Rhodobacterales</taxon>
        <taxon>Paracoccaceae</taxon>
        <taxon>Pseudorhodobacter</taxon>
    </lineage>
</organism>
<dbReference type="InterPro" id="IPR009078">
    <property type="entry name" value="Ferritin-like_SF"/>
</dbReference>
<dbReference type="Pfam" id="PF05974">
    <property type="entry name" value="DUF892"/>
    <property type="match status" value="1"/>
</dbReference>
<dbReference type="OrthoDB" id="9795056at2"/>
<dbReference type="Proteomes" id="UP000298631">
    <property type="component" value="Chromosome"/>
</dbReference>
<reference evidence="1 2" key="1">
    <citation type="submission" date="2019-05" db="EMBL/GenBank/DDBJ databases">
        <title>Pseudorhodobacter turbinis sp. nov., isolated from the gut of the Korean turban shell.</title>
        <authorList>
            <person name="Jeong Y.-S."/>
            <person name="Kang W.-R."/>
            <person name="Bae J.-W."/>
        </authorList>
    </citation>
    <scope>NUCLEOTIDE SEQUENCE [LARGE SCALE GENOMIC DNA]</scope>
    <source>
        <strain evidence="1 2">S12M18</strain>
    </source>
</reference>
<keyword evidence="2" id="KW-1185">Reference proteome</keyword>
<dbReference type="PANTHER" id="PTHR30565:SF9">
    <property type="entry name" value="PROTEIN YCIF"/>
    <property type="match status" value="1"/>
</dbReference>
<dbReference type="Gene3D" id="1.20.1260.10">
    <property type="match status" value="1"/>
</dbReference>
<evidence type="ECO:0000313" key="2">
    <source>
        <dbReference type="Proteomes" id="UP000298631"/>
    </source>
</evidence>
<protein>
    <submittedName>
        <fullName evidence="1">DUF892 family protein</fullName>
    </submittedName>
</protein>
<dbReference type="KEGG" id="pseb:EOK75_00220"/>
<evidence type="ECO:0000313" key="1">
    <source>
        <dbReference type="EMBL" id="QCO54394.1"/>
    </source>
</evidence>